<evidence type="ECO:0008006" key="5">
    <source>
        <dbReference type="Google" id="ProtNLM"/>
    </source>
</evidence>
<keyword evidence="2" id="KW-0732">Signal</keyword>
<evidence type="ECO:0000256" key="1">
    <source>
        <dbReference type="SAM" id="MobiDB-lite"/>
    </source>
</evidence>
<proteinExistence type="predicted"/>
<accession>A0A7D5EV65</accession>
<evidence type="ECO:0000313" key="4">
    <source>
        <dbReference type="Proteomes" id="UP000509638"/>
    </source>
</evidence>
<feature type="chain" id="PRO_5039500396" description="Lipoprotein" evidence="2">
    <location>
        <begin position="28"/>
        <end position="169"/>
    </location>
</feature>
<organism evidence="3 4">
    <name type="scientific">Microbacterium oleivorans</name>
    <dbReference type="NCBI Taxonomy" id="273677"/>
    <lineage>
        <taxon>Bacteria</taxon>
        <taxon>Bacillati</taxon>
        <taxon>Actinomycetota</taxon>
        <taxon>Actinomycetes</taxon>
        <taxon>Micrococcales</taxon>
        <taxon>Microbacteriaceae</taxon>
        <taxon>Microbacterium</taxon>
    </lineage>
</organism>
<dbReference type="RefSeq" id="WP_178011604.1">
    <property type="nucleotide sequence ID" value="NZ_CP058316.1"/>
</dbReference>
<feature type="signal peptide" evidence="2">
    <location>
        <begin position="1"/>
        <end position="27"/>
    </location>
</feature>
<dbReference type="AlphaFoldDB" id="A0A7D5EV65"/>
<dbReference type="Proteomes" id="UP000509638">
    <property type="component" value="Chromosome"/>
</dbReference>
<protein>
    <recommendedName>
        <fullName evidence="5">Lipoprotein</fullName>
    </recommendedName>
</protein>
<dbReference type="PROSITE" id="PS51257">
    <property type="entry name" value="PROKAR_LIPOPROTEIN"/>
    <property type="match status" value="1"/>
</dbReference>
<sequence>MPKPTPAAAACIAVLALGLLTSGCSQRTAPVEIPTRSDDPQSLPRPTAEDAAAWADGVIPENALGGASWTQRASGVLDPGREPLIFVAADEAPALVSIACVTGADSTLSYTVTVAGDDIDRGDIPCAAVDEIASAHTLHDVPAEATVELDAGASGLFVYAVSPDADPAR</sequence>
<feature type="region of interest" description="Disordered" evidence="1">
    <location>
        <begin position="30"/>
        <end position="49"/>
    </location>
</feature>
<evidence type="ECO:0000256" key="2">
    <source>
        <dbReference type="SAM" id="SignalP"/>
    </source>
</evidence>
<gene>
    <name evidence="3" type="ORF">HW566_07175</name>
</gene>
<name>A0A7D5EV65_9MICO</name>
<evidence type="ECO:0000313" key="3">
    <source>
        <dbReference type="EMBL" id="QLD11572.1"/>
    </source>
</evidence>
<reference evidence="3 4" key="1">
    <citation type="submission" date="2020-06" db="EMBL/GenBank/DDBJ databases">
        <authorList>
            <person name="Jo H."/>
        </authorList>
    </citation>
    <scope>NUCLEOTIDE SEQUENCE [LARGE SCALE GENOMIC DNA]</scope>
    <source>
        <strain evidence="3 4">I46</strain>
    </source>
</reference>
<dbReference type="EMBL" id="CP058316">
    <property type="protein sequence ID" value="QLD11572.1"/>
    <property type="molecule type" value="Genomic_DNA"/>
</dbReference>